<dbReference type="Proteomes" id="UP000570595">
    <property type="component" value="Unassembled WGS sequence"/>
</dbReference>
<evidence type="ECO:0000313" key="1">
    <source>
        <dbReference type="EMBL" id="KAF4647795.1"/>
    </source>
</evidence>
<comment type="caution">
    <text evidence="1">The sequence shown here is derived from an EMBL/GenBank/DDBJ whole genome shotgun (WGS) entry which is preliminary data.</text>
</comment>
<dbReference type="SUPFAM" id="SSF56672">
    <property type="entry name" value="DNA/RNA polymerases"/>
    <property type="match status" value="1"/>
</dbReference>
<feature type="non-terminal residue" evidence="1">
    <location>
        <position position="225"/>
    </location>
</feature>
<dbReference type="OrthoDB" id="10494390at2759"/>
<dbReference type="EMBL" id="JABAHT010002145">
    <property type="protein sequence ID" value="KAF4647795.1"/>
    <property type="molecule type" value="Genomic_DNA"/>
</dbReference>
<proteinExistence type="predicted"/>
<dbReference type="PANTHER" id="PTHR33050">
    <property type="entry name" value="REVERSE TRANSCRIPTASE DOMAIN-CONTAINING PROTEIN"/>
    <property type="match status" value="1"/>
</dbReference>
<organism evidence="1 2">
    <name type="scientific">Perkinsus olseni</name>
    <name type="common">Perkinsus atlanticus</name>
    <dbReference type="NCBI Taxonomy" id="32597"/>
    <lineage>
        <taxon>Eukaryota</taxon>
        <taxon>Sar</taxon>
        <taxon>Alveolata</taxon>
        <taxon>Perkinsozoa</taxon>
        <taxon>Perkinsea</taxon>
        <taxon>Perkinsida</taxon>
        <taxon>Perkinsidae</taxon>
        <taxon>Perkinsus</taxon>
    </lineage>
</organism>
<dbReference type="InterPro" id="IPR052055">
    <property type="entry name" value="Hepadnavirus_pol/RT"/>
</dbReference>
<name>A0A7J6KKI9_PEROL</name>
<evidence type="ECO:0000313" key="2">
    <source>
        <dbReference type="Proteomes" id="UP000570595"/>
    </source>
</evidence>
<gene>
    <name evidence="1" type="ORF">FOZ61_003660</name>
</gene>
<feature type="non-terminal residue" evidence="1">
    <location>
        <position position="1"/>
    </location>
</feature>
<sequence>ELGEDWAVCQLDFAGAFRNLPVDRSESKYLSIQLLSPDDKLVAARHLRYPFGLRSSPLWWGRVAGALVRIFNWLTKAYRRTRSLSLKVARKLLGRLNWYAQLAPYLRSYTSGINSAISYMESSGRRSVTVGRSICADLNLWKVRIESLQCVVLPLPFDDPVVSGSDASTRGLGGWVSVPSEGRHPSVFFFQCGIQDIPSGILEFLVEDPAAGARPSDMACLEMLA</sequence>
<accession>A0A7J6KKI9</accession>
<dbReference type="PANTHER" id="PTHR33050:SF7">
    <property type="entry name" value="RIBONUCLEASE H"/>
    <property type="match status" value="1"/>
</dbReference>
<reference evidence="1 2" key="1">
    <citation type="submission" date="2020-04" db="EMBL/GenBank/DDBJ databases">
        <title>Perkinsus olseni comparative genomics.</title>
        <authorList>
            <person name="Bogema D.R."/>
        </authorList>
    </citation>
    <scope>NUCLEOTIDE SEQUENCE [LARGE SCALE GENOMIC DNA]</scope>
    <source>
        <strain evidence="1">ATCC PRA-179</strain>
    </source>
</reference>
<dbReference type="AlphaFoldDB" id="A0A7J6KKI9"/>
<dbReference type="InterPro" id="IPR043502">
    <property type="entry name" value="DNA/RNA_pol_sf"/>
</dbReference>
<evidence type="ECO:0008006" key="3">
    <source>
        <dbReference type="Google" id="ProtNLM"/>
    </source>
</evidence>
<protein>
    <recommendedName>
        <fullName evidence="3">Reverse transcriptase domain-containing protein</fullName>
    </recommendedName>
</protein>